<feature type="binding site" evidence="9">
    <location>
        <position position="28"/>
    </location>
    <ligand>
        <name>ATP</name>
        <dbReference type="ChEBI" id="CHEBI:30616"/>
    </ligand>
</feature>
<gene>
    <name evidence="9" type="primary">ruvB</name>
    <name evidence="11" type="ORF">US36_C0001G0008</name>
</gene>
<keyword evidence="4 9" id="KW-0378">Hydrolase</keyword>
<evidence type="ECO:0000256" key="2">
    <source>
        <dbReference type="ARBA" id="ARBA00022741"/>
    </source>
</evidence>
<dbReference type="Pfam" id="PF05491">
    <property type="entry name" value="WHD_RuvB"/>
    <property type="match status" value="1"/>
</dbReference>
<feature type="binding site" evidence="9">
    <location>
        <position position="225"/>
    </location>
    <ligand>
        <name>ATP</name>
        <dbReference type="ChEBI" id="CHEBI:30616"/>
    </ligand>
</feature>
<dbReference type="HAMAP" id="MF_00016">
    <property type="entry name" value="DNA_HJ_migration_RuvB"/>
    <property type="match status" value="1"/>
</dbReference>
<comment type="function">
    <text evidence="9">The RuvA-RuvB-RuvC complex processes Holliday junction (HJ) DNA during genetic recombination and DNA repair, while the RuvA-RuvB complex plays an important role in the rescue of blocked DNA replication forks via replication fork reversal (RFR). RuvA specifically binds to HJ cruciform DNA, conferring on it an open structure. The RuvB hexamer acts as an ATP-dependent pump, pulling dsDNA into and through the RuvAB complex. RuvB forms 2 homohexamers on either side of HJ DNA bound by 1 or 2 RuvA tetramers; 4 subunits per hexamer contact DNA at a time. Coordinated motions by a converter formed by DNA-disengaged RuvB subunits stimulates ATP hydrolysis and nucleotide exchange. Immobilization of the converter enables RuvB to convert the ATP-contained energy into a lever motion, pulling 2 nucleotides of DNA out of the RuvA tetramer per ATP hydrolyzed, thus driving DNA branch migration. The RuvB motors rotate together with the DNA substrate, which together with the progressing nucleotide cycle form the mechanistic basis for DNA recombination by continuous HJ branch migration. Branch migration allows RuvC to scan DNA until it finds its consensus sequence, where it cleaves and resolves cruciform DNA.</text>
</comment>
<dbReference type="GO" id="GO:0009378">
    <property type="term" value="F:four-way junction helicase activity"/>
    <property type="evidence" value="ECO:0007669"/>
    <property type="project" value="InterPro"/>
</dbReference>
<dbReference type="EMBL" id="LBSR01000001">
    <property type="protein sequence ID" value="KKQ23399.1"/>
    <property type="molecule type" value="Genomic_DNA"/>
</dbReference>
<comment type="catalytic activity">
    <reaction evidence="9">
        <text>ATP + H2O = ADP + phosphate + H(+)</text>
        <dbReference type="Rhea" id="RHEA:13065"/>
        <dbReference type="ChEBI" id="CHEBI:15377"/>
        <dbReference type="ChEBI" id="CHEBI:15378"/>
        <dbReference type="ChEBI" id="CHEBI:30616"/>
        <dbReference type="ChEBI" id="CHEBI:43474"/>
        <dbReference type="ChEBI" id="CHEBI:456216"/>
    </reaction>
</comment>
<comment type="subcellular location">
    <subcellularLocation>
        <location evidence="9">Cytoplasm</location>
    </subcellularLocation>
</comment>
<feature type="region of interest" description="Small ATPAse domain (RuvB-S)" evidence="9">
    <location>
        <begin position="189"/>
        <end position="259"/>
    </location>
</feature>
<keyword evidence="7 9" id="KW-0233">DNA recombination</keyword>
<dbReference type="Gene3D" id="1.10.8.60">
    <property type="match status" value="1"/>
</dbReference>
<dbReference type="Gene3D" id="1.10.10.10">
    <property type="entry name" value="Winged helix-like DNA-binding domain superfamily/Winged helix DNA-binding domain"/>
    <property type="match status" value="1"/>
</dbReference>
<name>A0A0G0IGR2_9BACT</name>
<dbReference type="InterPro" id="IPR008823">
    <property type="entry name" value="RuvB_wg_C"/>
</dbReference>
<dbReference type="GO" id="GO:0048476">
    <property type="term" value="C:Holliday junction resolvase complex"/>
    <property type="evidence" value="ECO:0007669"/>
    <property type="project" value="UniProtKB-UniRule"/>
</dbReference>
<feature type="binding site" evidence="9">
    <location>
        <position position="317"/>
    </location>
    <ligand>
        <name>DNA</name>
        <dbReference type="ChEBI" id="CHEBI:16991"/>
    </ligand>
</feature>
<evidence type="ECO:0000313" key="12">
    <source>
        <dbReference type="Proteomes" id="UP000034044"/>
    </source>
</evidence>
<feature type="binding site" evidence="9">
    <location>
        <position position="69"/>
    </location>
    <ligand>
        <name>ATP</name>
        <dbReference type="ChEBI" id="CHEBI:30616"/>
    </ligand>
</feature>
<feature type="binding site" evidence="9">
    <location>
        <position position="73"/>
    </location>
    <ligand>
        <name>Mg(2+)</name>
        <dbReference type="ChEBI" id="CHEBI:18420"/>
    </ligand>
</feature>
<dbReference type="Gene3D" id="3.40.50.300">
    <property type="entry name" value="P-loop containing nucleotide triphosphate hydrolases"/>
    <property type="match status" value="1"/>
</dbReference>
<dbReference type="InterPro" id="IPR008824">
    <property type="entry name" value="RuvB-like_N"/>
</dbReference>
<feature type="binding site" evidence="9">
    <location>
        <position position="27"/>
    </location>
    <ligand>
        <name>ATP</name>
        <dbReference type="ChEBI" id="CHEBI:30616"/>
    </ligand>
</feature>
<feature type="binding site" evidence="9">
    <location>
        <position position="322"/>
    </location>
    <ligand>
        <name>DNA</name>
        <dbReference type="ChEBI" id="CHEBI:16991"/>
    </ligand>
</feature>
<comment type="subunit">
    <text evidence="9">Homohexamer. Forms an RuvA(8)-RuvB(12)-Holliday junction (HJ) complex. HJ DNA is sandwiched between 2 RuvA tetramers; dsDNA enters through RuvA and exits via RuvB. An RuvB hexamer assembles on each DNA strand where it exits the tetramer. Each RuvB hexamer is contacted by two RuvA subunits (via domain III) on 2 adjacent RuvB subunits; this complex drives branch migration. In the full resolvosome a probable DNA-RuvA(4)-RuvB(12)-RuvC(2) complex forms which resolves the HJ.</text>
</comment>
<dbReference type="CDD" id="cd00009">
    <property type="entry name" value="AAA"/>
    <property type="match status" value="1"/>
</dbReference>
<evidence type="ECO:0000259" key="10">
    <source>
        <dbReference type="SMART" id="SM00382"/>
    </source>
</evidence>
<keyword evidence="11" id="KW-0347">Helicase</keyword>
<feature type="domain" description="AAA+ ATPase" evidence="10">
    <location>
        <begin position="58"/>
        <end position="189"/>
    </location>
</feature>
<comment type="caution">
    <text evidence="9">Lacks conserved residue(s) required for the propagation of feature annotation.</text>
</comment>
<dbReference type="EC" id="3.6.4.-" evidence="9"/>
<evidence type="ECO:0000256" key="6">
    <source>
        <dbReference type="ARBA" id="ARBA00023125"/>
    </source>
</evidence>
<keyword evidence="1 9" id="KW-0963">Cytoplasm</keyword>
<dbReference type="AlphaFoldDB" id="A0A0G0IGR2"/>
<dbReference type="Pfam" id="PF05496">
    <property type="entry name" value="RuvB_N"/>
    <property type="match status" value="1"/>
</dbReference>
<keyword evidence="2 9" id="KW-0547">Nucleotide-binding</keyword>
<dbReference type="SUPFAM" id="SSF52540">
    <property type="entry name" value="P-loop containing nucleoside triphosphate hydrolases"/>
    <property type="match status" value="1"/>
</dbReference>
<dbReference type="GO" id="GO:0005737">
    <property type="term" value="C:cytoplasm"/>
    <property type="evidence" value="ECO:0007669"/>
    <property type="project" value="UniProtKB-SubCell"/>
</dbReference>
<organism evidence="11 12">
    <name type="scientific">Candidatus Wolfebacteria bacterium GW2011_GWC1_37_10</name>
    <dbReference type="NCBI Taxonomy" id="1619010"/>
    <lineage>
        <taxon>Bacteria</taxon>
        <taxon>Candidatus Wolfeibacteriota</taxon>
    </lineage>
</organism>
<comment type="caution">
    <text evidence="11">The sequence shown here is derived from an EMBL/GenBank/DDBJ whole genome shotgun (WGS) entry which is preliminary data.</text>
</comment>
<keyword evidence="5 9" id="KW-0067">ATP-binding</keyword>
<keyword evidence="3 9" id="KW-0227">DNA damage</keyword>
<comment type="similarity">
    <text evidence="9">Belongs to the RuvB family.</text>
</comment>
<dbReference type="NCBIfam" id="TIGR00635">
    <property type="entry name" value="ruvB"/>
    <property type="match status" value="1"/>
</dbReference>
<protein>
    <recommendedName>
        <fullName evidence="9">Holliday junction branch migration complex subunit RuvB</fullName>
        <ecNumber evidence="9">3.6.4.-</ecNumber>
    </recommendedName>
</protein>
<evidence type="ECO:0000313" key="11">
    <source>
        <dbReference type="EMBL" id="KKQ23399.1"/>
    </source>
</evidence>
<dbReference type="PANTHER" id="PTHR42848">
    <property type="match status" value="1"/>
</dbReference>
<feature type="binding site" evidence="9">
    <location>
        <position position="73"/>
    </location>
    <ligand>
        <name>ATP</name>
        <dbReference type="ChEBI" id="CHEBI:30616"/>
    </ligand>
</feature>
<dbReference type="Proteomes" id="UP000034044">
    <property type="component" value="Unassembled WGS sequence"/>
</dbReference>
<dbReference type="InterPro" id="IPR036390">
    <property type="entry name" value="WH_DNA-bd_sf"/>
</dbReference>
<evidence type="ECO:0000256" key="5">
    <source>
        <dbReference type="ARBA" id="ARBA00022840"/>
    </source>
</evidence>
<evidence type="ECO:0000256" key="3">
    <source>
        <dbReference type="ARBA" id="ARBA00022763"/>
    </source>
</evidence>
<feature type="binding site" evidence="9">
    <location>
        <position position="178"/>
    </location>
    <ligand>
        <name>ATP</name>
        <dbReference type="ChEBI" id="CHEBI:30616"/>
    </ligand>
</feature>
<reference evidence="11 12" key="1">
    <citation type="journal article" date="2015" name="Nature">
        <title>rRNA introns, odd ribosomes, and small enigmatic genomes across a large radiation of phyla.</title>
        <authorList>
            <person name="Brown C.T."/>
            <person name="Hug L.A."/>
            <person name="Thomas B.C."/>
            <person name="Sharon I."/>
            <person name="Castelle C.J."/>
            <person name="Singh A."/>
            <person name="Wilkins M.J."/>
            <person name="Williams K.H."/>
            <person name="Banfield J.F."/>
        </authorList>
    </citation>
    <scope>NUCLEOTIDE SEQUENCE [LARGE SCALE GENOMIC DNA]</scope>
</reference>
<feature type="binding site" evidence="9">
    <location>
        <position position="188"/>
    </location>
    <ligand>
        <name>ATP</name>
        <dbReference type="ChEBI" id="CHEBI:30616"/>
    </ligand>
</feature>
<dbReference type="PATRIC" id="fig|1619010.3.peg.8"/>
<keyword evidence="6 9" id="KW-0238">DNA-binding</keyword>
<dbReference type="NCBIfam" id="NF000868">
    <property type="entry name" value="PRK00080.1"/>
    <property type="match status" value="1"/>
</dbReference>
<comment type="domain">
    <text evidence="9">Has 3 domains, the large (RuvB-L) and small ATPase (RuvB-S) domains and the C-terminal head (RuvB-H) domain. The head domain binds DNA, while the ATPase domains jointly bind ATP, ADP or are empty depending on the state of the subunit in the translocation cycle. During a single DNA translocation step the structure of each domain remains the same, but their relative positions change.</text>
</comment>
<feature type="binding site" evidence="9">
    <location>
        <position position="74"/>
    </location>
    <ligand>
        <name>ATP</name>
        <dbReference type="ChEBI" id="CHEBI:30616"/>
    </ligand>
</feature>
<sequence>MKKVNTKEFKKNSGEGGQLDEFVDSVLRPETWDDYIGQKKIKKGLKVMLGAAKKRNESSDHLLFYGQPGLGKTTLASLVAKEMKANLRIVSAPTLSRIGDLAAILSNLEEGEVFFIDEAHRISRPIEELLYSALDNGKIGLMVGKGPSARQIFLDLPPFTLVAATTRVNLISSPLRSRFGAIFRFDYYEKAEIEEIIGRSAEILKIKIEPEAVVLIGRAARFTPRTANRLLKRARDVAQMKDEKIIKKETVLETFEMLEIDEMGLEAHDRKLLETMIKKFNGRPAGINALSAALGEEKGVIEEVYEPYLIKIGFLHRTSSGRVATEEARRWLLIKSFI</sequence>
<feature type="binding site" evidence="9">
    <location>
        <position position="72"/>
    </location>
    <ligand>
        <name>ATP</name>
        <dbReference type="ChEBI" id="CHEBI:30616"/>
    </ligand>
</feature>
<dbReference type="InterPro" id="IPR041445">
    <property type="entry name" value="AAA_lid_4"/>
</dbReference>
<dbReference type="SUPFAM" id="SSF46785">
    <property type="entry name" value="Winged helix' DNA-binding domain"/>
    <property type="match status" value="1"/>
</dbReference>
<accession>A0A0G0IGR2</accession>
<dbReference type="InterPro" id="IPR003593">
    <property type="entry name" value="AAA+_ATPase"/>
</dbReference>
<dbReference type="GO" id="GO:0000400">
    <property type="term" value="F:four-way junction DNA binding"/>
    <property type="evidence" value="ECO:0007669"/>
    <property type="project" value="UniProtKB-UniRule"/>
</dbReference>
<dbReference type="InterPro" id="IPR027417">
    <property type="entry name" value="P-loop_NTPase"/>
</dbReference>
<dbReference type="Pfam" id="PF17864">
    <property type="entry name" value="AAA_lid_4"/>
    <property type="match status" value="1"/>
</dbReference>
<proteinExistence type="inferred from homology"/>
<dbReference type="GO" id="GO:0006281">
    <property type="term" value="P:DNA repair"/>
    <property type="evidence" value="ECO:0007669"/>
    <property type="project" value="UniProtKB-UniRule"/>
</dbReference>
<dbReference type="GO" id="GO:0016887">
    <property type="term" value="F:ATP hydrolysis activity"/>
    <property type="evidence" value="ECO:0007669"/>
    <property type="project" value="RHEA"/>
</dbReference>
<dbReference type="GO" id="GO:0006310">
    <property type="term" value="P:DNA recombination"/>
    <property type="evidence" value="ECO:0007669"/>
    <property type="project" value="UniProtKB-UniRule"/>
</dbReference>
<dbReference type="InterPro" id="IPR004605">
    <property type="entry name" value="DNA_helicase_Holl-junc_RuvB"/>
</dbReference>
<evidence type="ECO:0000256" key="4">
    <source>
        <dbReference type="ARBA" id="ARBA00022801"/>
    </source>
</evidence>
<keyword evidence="8 9" id="KW-0234">DNA repair</keyword>
<dbReference type="InterPro" id="IPR036388">
    <property type="entry name" value="WH-like_DNA-bd_sf"/>
</dbReference>
<feature type="region of interest" description="Head domain (RuvB-H)" evidence="9">
    <location>
        <begin position="262"/>
        <end position="338"/>
    </location>
</feature>
<dbReference type="PANTHER" id="PTHR42848:SF1">
    <property type="entry name" value="HOLLIDAY JUNCTION BRANCH MIGRATION COMPLEX SUBUNIT RUVB"/>
    <property type="match status" value="1"/>
</dbReference>
<dbReference type="SMART" id="SM00382">
    <property type="entry name" value="AAA"/>
    <property type="match status" value="1"/>
</dbReference>
<evidence type="ECO:0000256" key="9">
    <source>
        <dbReference type="HAMAP-Rule" id="MF_00016"/>
    </source>
</evidence>
<evidence type="ECO:0000256" key="8">
    <source>
        <dbReference type="ARBA" id="ARBA00023204"/>
    </source>
</evidence>
<evidence type="ECO:0000256" key="7">
    <source>
        <dbReference type="ARBA" id="ARBA00023172"/>
    </source>
</evidence>
<evidence type="ECO:0000256" key="1">
    <source>
        <dbReference type="ARBA" id="ARBA00022490"/>
    </source>
</evidence>
<dbReference type="GO" id="GO:0005524">
    <property type="term" value="F:ATP binding"/>
    <property type="evidence" value="ECO:0007669"/>
    <property type="project" value="UniProtKB-UniRule"/>
</dbReference>